<dbReference type="EMBL" id="QRGR01000008">
    <property type="protein sequence ID" value="RDV15478.1"/>
    <property type="molecule type" value="Genomic_DNA"/>
</dbReference>
<evidence type="ECO:0000313" key="2">
    <source>
        <dbReference type="EMBL" id="RDV15478.1"/>
    </source>
</evidence>
<dbReference type="Proteomes" id="UP000256708">
    <property type="component" value="Unassembled WGS sequence"/>
</dbReference>
<gene>
    <name evidence="2" type="ORF">DXT99_08255</name>
</gene>
<feature type="domain" description="Helix-turn-helix" evidence="1">
    <location>
        <begin position="39"/>
        <end position="87"/>
    </location>
</feature>
<dbReference type="AlphaFoldDB" id="A0A3D8LDJ3"/>
<dbReference type="SUPFAM" id="SSF46955">
    <property type="entry name" value="Putative DNA-binding domain"/>
    <property type="match status" value="1"/>
</dbReference>
<reference evidence="3" key="1">
    <citation type="submission" date="2018-08" db="EMBL/GenBank/DDBJ databases">
        <authorList>
            <person name="Liu Z.-W."/>
            <person name="Du Z.-J."/>
        </authorList>
    </citation>
    <scope>NUCLEOTIDE SEQUENCE [LARGE SCALE GENOMIC DNA]</scope>
    <source>
        <strain evidence="3">H4X</strain>
    </source>
</reference>
<dbReference type="Pfam" id="PF12728">
    <property type="entry name" value="HTH_17"/>
    <property type="match status" value="1"/>
</dbReference>
<protein>
    <submittedName>
        <fullName evidence="2">DNA-binding protein</fullName>
    </submittedName>
</protein>
<name>A0A3D8LDJ3_9BACT</name>
<proteinExistence type="predicted"/>
<dbReference type="GO" id="GO:0003677">
    <property type="term" value="F:DNA binding"/>
    <property type="evidence" value="ECO:0007669"/>
    <property type="project" value="UniProtKB-KW"/>
</dbReference>
<keyword evidence="2" id="KW-0238">DNA-binding</keyword>
<comment type="caution">
    <text evidence="2">The sequence shown here is derived from an EMBL/GenBank/DDBJ whole genome shotgun (WGS) entry which is preliminary data.</text>
</comment>
<dbReference type="InterPro" id="IPR009061">
    <property type="entry name" value="DNA-bd_dom_put_sf"/>
</dbReference>
<sequence length="111" mass="12543">MEKLTLTTLSHDELTELVLSCVQKALSLALLNPKPEEGFLNLKQAASFLQIPESTLYGYTSKRLIPHYKRGKRLVFKQADLEQWLSEGKKKTVAEIEEELNSPRGRKGGSK</sequence>
<evidence type="ECO:0000313" key="3">
    <source>
        <dbReference type="Proteomes" id="UP000256708"/>
    </source>
</evidence>
<dbReference type="InterPro" id="IPR041657">
    <property type="entry name" value="HTH_17"/>
</dbReference>
<dbReference type="RefSeq" id="WP_115565072.1">
    <property type="nucleotide sequence ID" value="NZ_QRGR01000008.1"/>
</dbReference>
<keyword evidence="3" id="KW-1185">Reference proteome</keyword>
<organism evidence="2 3">
    <name type="scientific">Pontibacter diazotrophicus</name>
    <dbReference type="NCBI Taxonomy" id="1400979"/>
    <lineage>
        <taxon>Bacteria</taxon>
        <taxon>Pseudomonadati</taxon>
        <taxon>Bacteroidota</taxon>
        <taxon>Cytophagia</taxon>
        <taxon>Cytophagales</taxon>
        <taxon>Hymenobacteraceae</taxon>
        <taxon>Pontibacter</taxon>
    </lineage>
</organism>
<evidence type="ECO:0000259" key="1">
    <source>
        <dbReference type="Pfam" id="PF12728"/>
    </source>
</evidence>
<accession>A0A3D8LDJ3</accession>
<dbReference type="OrthoDB" id="597977at2"/>